<reference evidence="11 12" key="1">
    <citation type="submission" date="2016-10" db="EMBL/GenBank/DDBJ databases">
        <authorList>
            <person name="de Groot N.N."/>
        </authorList>
    </citation>
    <scope>NUCLEOTIDE SEQUENCE [LARGE SCALE GENOMIC DNA]</scope>
    <source>
        <strain evidence="11 12">DSM 44149</strain>
    </source>
</reference>
<dbReference type="Pfam" id="PF00720">
    <property type="entry name" value="SSI"/>
    <property type="match status" value="1"/>
</dbReference>
<accession>A0A1H0C5T5</accession>
<gene>
    <name evidence="11" type="ORF">SAMN04489726_7039</name>
</gene>
<evidence type="ECO:0000313" key="11">
    <source>
        <dbReference type="EMBL" id="SDN53199.1"/>
    </source>
</evidence>
<protein>
    <submittedName>
        <fullName evidence="11">Subtilisin inhibitor-like</fullName>
    </submittedName>
</protein>
<name>A0A1H0C5T5_ALLAB</name>
<keyword evidence="12" id="KW-1185">Reference proteome</keyword>
<comment type="subunit">
    <text evidence="3">Homodimer.</text>
</comment>
<keyword evidence="5 8" id="KW-0646">Protease inhibitor</keyword>
<keyword evidence="9" id="KW-0732">Signal</keyword>
<evidence type="ECO:0000256" key="6">
    <source>
        <dbReference type="ARBA" id="ARBA00022900"/>
    </source>
</evidence>
<dbReference type="eggNOG" id="ENOG50333FU">
    <property type="taxonomic scope" value="Bacteria"/>
</dbReference>
<evidence type="ECO:0000256" key="9">
    <source>
        <dbReference type="SAM" id="SignalP"/>
    </source>
</evidence>
<organism evidence="11 12">
    <name type="scientific">Allokutzneria albata</name>
    <name type="common">Kibdelosporangium albatum</name>
    <dbReference type="NCBI Taxonomy" id="211114"/>
    <lineage>
        <taxon>Bacteria</taxon>
        <taxon>Bacillati</taxon>
        <taxon>Actinomycetota</taxon>
        <taxon>Actinomycetes</taxon>
        <taxon>Pseudonocardiales</taxon>
        <taxon>Pseudonocardiaceae</taxon>
        <taxon>Allokutzneria</taxon>
    </lineage>
</organism>
<evidence type="ECO:0000256" key="2">
    <source>
        <dbReference type="ARBA" id="ARBA00010472"/>
    </source>
</evidence>
<evidence type="ECO:0000256" key="1">
    <source>
        <dbReference type="ARBA" id="ARBA00004613"/>
    </source>
</evidence>
<comment type="subcellular location">
    <subcellularLocation>
        <location evidence="1">Secreted</location>
    </subcellularLocation>
</comment>
<feature type="signal peptide" evidence="9">
    <location>
        <begin position="1"/>
        <end position="27"/>
    </location>
</feature>
<dbReference type="STRING" id="211114.SAMN04489726_7039"/>
<dbReference type="Gene3D" id="3.30.350.10">
    <property type="entry name" value="Subtilisin inhibitor-like"/>
    <property type="match status" value="1"/>
</dbReference>
<evidence type="ECO:0000256" key="7">
    <source>
        <dbReference type="ARBA" id="ARBA00023157"/>
    </source>
</evidence>
<dbReference type="Proteomes" id="UP000183376">
    <property type="component" value="Chromosome I"/>
</dbReference>
<evidence type="ECO:0000256" key="4">
    <source>
        <dbReference type="ARBA" id="ARBA00022525"/>
    </source>
</evidence>
<feature type="domain" description="Subtilisin inhibitor" evidence="10">
    <location>
        <begin position="36"/>
        <end position="122"/>
    </location>
</feature>
<keyword evidence="4" id="KW-0964">Secreted</keyword>
<dbReference type="GO" id="GO:0005576">
    <property type="term" value="C:extracellular region"/>
    <property type="evidence" value="ECO:0007669"/>
    <property type="project" value="UniProtKB-SubCell"/>
</dbReference>
<dbReference type="InterPro" id="IPR000691">
    <property type="entry name" value="Prot_inh_I16_SSI"/>
</dbReference>
<keyword evidence="7" id="KW-1015">Disulfide bond</keyword>
<dbReference type="OrthoDB" id="4567948at2"/>
<dbReference type="InterPro" id="IPR023549">
    <property type="entry name" value="Subtilisin_inhibitor"/>
</dbReference>
<evidence type="ECO:0000313" key="12">
    <source>
        <dbReference type="Proteomes" id="UP000183376"/>
    </source>
</evidence>
<evidence type="ECO:0000256" key="3">
    <source>
        <dbReference type="ARBA" id="ARBA00011738"/>
    </source>
</evidence>
<dbReference type="PRINTS" id="PR00294">
    <property type="entry name" value="SSBTLNINHBTR"/>
</dbReference>
<dbReference type="GO" id="GO:0004867">
    <property type="term" value="F:serine-type endopeptidase inhibitor activity"/>
    <property type="evidence" value="ECO:0007669"/>
    <property type="project" value="UniProtKB-KW"/>
</dbReference>
<dbReference type="EMBL" id="LT629701">
    <property type="protein sequence ID" value="SDN53199.1"/>
    <property type="molecule type" value="Genomic_DNA"/>
</dbReference>
<keyword evidence="6 8" id="KW-0722">Serine protease inhibitor</keyword>
<evidence type="ECO:0000256" key="8">
    <source>
        <dbReference type="RuleBase" id="RU003471"/>
    </source>
</evidence>
<dbReference type="AlphaFoldDB" id="A0A1H0C5T5"/>
<comment type="similarity">
    <text evidence="2 8">Belongs to the protease inhibitor I16 (SSI) family.</text>
</comment>
<dbReference type="RefSeq" id="WP_030426438.1">
    <property type="nucleotide sequence ID" value="NZ_JOEF01000001.1"/>
</dbReference>
<dbReference type="SUPFAM" id="SSF55399">
    <property type="entry name" value="Subtilisin inhibitor"/>
    <property type="match status" value="1"/>
</dbReference>
<sequence>MFRNRLLRFAPVAATALLAVLAAPAGAAPRTAPPAAVLVLTSNPGENVTPTARRVVLTCAPDNGSHPLPVAACAVLASTGGYISALRVDRDAICPLIYDPVTVSSTGTWQGRQVREQITFPNRCVLIAETGPVFRF</sequence>
<proteinExistence type="inferred from homology"/>
<feature type="chain" id="PRO_5009247485" evidence="9">
    <location>
        <begin position="28"/>
        <end position="136"/>
    </location>
</feature>
<dbReference type="InterPro" id="IPR036819">
    <property type="entry name" value="Subtilisin_inhibitor-like_sf"/>
</dbReference>
<evidence type="ECO:0000256" key="5">
    <source>
        <dbReference type="ARBA" id="ARBA00022690"/>
    </source>
</evidence>
<dbReference type="PROSITE" id="PS00999">
    <property type="entry name" value="SSI"/>
    <property type="match status" value="1"/>
</dbReference>
<dbReference type="InterPro" id="IPR020054">
    <property type="entry name" value="Prot_inh_SSI_I16_CS"/>
</dbReference>
<evidence type="ECO:0000259" key="10">
    <source>
        <dbReference type="Pfam" id="PF00720"/>
    </source>
</evidence>